<comment type="caution">
    <text evidence="1">The sequence shown here is derived from an EMBL/GenBank/DDBJ whole genome shotgun (WGS) entry which is preliminary data.</text>
</comment>
<feature type="non-terminal residue" evidence="1">
    <location>
        <position position="739"/>
    </location>
</feature>
<name>A0ACA9P6V3_9GLOM</name>
<evidence type="ECO:0000313" key="2">
    <source>
        <dbReference type="Proteomes" id="UP000789920"/>
    </source>
</evidence>
<evidence type="ECO:0000313" key="1">
    <source>
        <dbReference type="EMBL" id="CAG8691662.1"/>
    </source>
</evidence>
<organism evidence="1 2">
    <name type="scientific">Racocetra persica</name>
    <dbReference type="NCBI Taxonomy" id="160502"/>
    <lineage>
        <taxon>Eukaryota</taxon>
        <taxon>Fungi</taxon>
        <taxon>Fungi incertae sedis</taxon>
        <taxon>Mucoromycota</taxon>
        <taxon>Glomeromycotina</taxon>
        <taxon>Glomeromycetes</taxon>
        <taxon>Diversisporales</taxon>
        <taxon>Gigasporaceae</taxon>
        <taxon>Racocetra</taxon>
    </lineage>
</organism>
<protein>
    <submittedName>
        <fullName evidence="1">13842_t:CDS:1</fullName>
    </submittedName>
</protein>
<gene>
    <name evidence="1" type="ORF">RPERSI_LOCUS9581</name>
</gene>
<sequence length="739" mass="83808">MGLPRAGQDKAKKVQDSQNIKHLWSVSDLFTVIRKRRYINGRFTEIIINTCAHRQIISLMSGKNSDIIVARRRLEHFSKALKSQDHTSNDASDSESFATIRIGDVSLRISKPKNPELVPYCVNPLFEDSHVHGKNTLIRRIIFNTSNSDKNIQYYMVSRMMQKEKLGQDIFLIGSPGPLRRSLVLRYAQLTGREIEYVALSKDCTDSDLKQRREISGGTAYYACVRAAIHGRILILDGIEKAERNVLPILNNLLENREMLLEDGRFLVHSKRYASLIESNSKVSMDGLKLVKVSERFIVMALGLPVPPYIGHPLDPPLRSRFQCRDVKQPEFDSQIKHLRKLAPNATSEIVERLVSVANVLGNMQYDNNGGISIPEFPVSVDTSVLVLQKFPDIRPRFLIDLLYPWPLFHSNAGQNNVIAATYHRFGMLGLDFEKTSANDIKQDETIFQCMPGYNIKNIQLSNDIEKTVGNELPIYKFELDFQHMDYNKIHRINVFGGSDELLADFFVETKYHQNIFNAMLIAHSVGDFCLIGEKGVGKSALMRHFAAKLGYNIEYIPLYKDMSSRDLLQRRSTTFAGDTVWENSPLVRASISGHLAVLDGIDTLSGGTLMVLERLVKERELSLPDGKQLIHPARYERLIHKHGLTHESLEKKGIFAIHPAFRIVALGRPGSWLTPEIVAMFQFIVIFPLDYLEETQILETLSPGIDAKKLSLLLHFVNRLRQDTGETVKTLSDALSTR</sequence>
<dbReference type="EMBL" id="CAJVQC010018222">
    <property type="protein sequence ID" value="CAG8691662.1"/>
    <property type="molecule type" value="Genomic_DNA"/>
</dbReference>
<accession>A0ACA9P6V3</accession>
<proteinExistence type="predicted"/>
<keyword evidence="2" id="KW-1185">Reference proteome</keyword>
<dbReference type="Proteomes" id="UP000789920">
    <property type="component" value="Unassembled WGS sequence"/>
</dbReference>
<reference evidence="1" key="1">
    <citation type="submission" date="2021-06" db="EMBL/GenBank/DDBJ databases">
        <authorList>
            <person name="Kallberg Y."/>
            <person name="Tangrot J."/>
            <person name="Rosling A."/>
        </authorList>
    </citation>
    <scope>NUCLEOTIDE SEQUENCE</scope>
    <source>
        <strain evidence="1">MA461A</strain>
    </source>
</reference>